<dbReference type="Gene3D" id="3.30.2310.20">
    <property type="entry name" value="RelE-like"/>
    <property type="match status" value="1"/>
</dbReference>
<reference evidence="3 4" key="1">
    <citation type="submission" date="2023-08" db="EMBL/GenBank/DDBJ databases">
        <title>Implementing the SeqCode for naming new Mesorhizobium species isolated from Vachellia karroo root nodules.</title>
        <authorList>
            <person name="Van Lill M."/>
        </authorList>
    </citation>
    <scope>NUCLEOTIDE SEQUENCE [LARGE SCALE GENOMIC DNA]</scope>
    <source>
        <strain evidence="3 4">VK2B</strain>
    </source>
</reference>
<dbReference type="PANTHER" id="PTHR33755:SF6">
    <property type="entry name" value="PLASMID STABILIZATION SYSTEM PROTEIN"/>
    <property type="match status" value="1"/>
</dbReference>
<evidence type="ECO:0000256" key="1">
    <source>
        <dbReference type="ARBA" id="ARBA00006226"/>
    </source>
</evidence>
<dbReference type="RefSeq" id="WP_320294905.1">
    <property type="nucleotide sequence ID" value="NZ_JAVIIU010000003.1"/>
</dbReference>
<sequence length="96" mass="11006">MASYRLTPRAEQDLKNIWRRIATDNERAADSLIGRIFDKLELACNHPKMGVARPELSATARVLLEGRYVVIYEPMDYGLLAVAIVHGMRDPEHWLE</sequence>
<dbReference type="InterPro" id="IPR007712">
    <property type="entry name" value="RelE/ParE_toxin"/>
</dbReference>
<dbReference type="Proteomes" id="UP001280156">
    <property type="component" value="Unassembled WGS sequence"/>
</dbReference>
<organism evidence="3 4">
    <name type="scientific">Mesorhizobium humile</name>
    <dbReference type="NCBI Taxonomy" id="3072313"/>
    <lineage>
        <taxon>Bacteria</taxon>
        <taxon>Pseudomonadati</taxon>
        <taxon>Pseudomonadota</taxon>
        <taxon>Alphaproteobacteria</taxon>
        <taxon>Hyphomicrobiales</taxon>
        <taxon>Phyllobacteriaceae</taxon>
        <taxon>Mesorhizobium</taxon>
    </lineage>
</organism>
<keyword evidence="2" id="KW-1277">Toxin-antitoxin system</keyword>
<dbReference type="InterPro" id="IPR035093">
    <property type="entry name" value="RelE/ParE_toxin_dom_sf"/>
</dbReference>
<dbReference type="Pfam" id="PF05016">
    <property type="entry name" value="ParE_toxin"/>
    <property type="match status" value="1"/>
</dbReference>
<proteinExistence type="inferred from homology"/>
<gene>
    <name evidence="3" type="ORF">RFM52_23045</name>
</gene>
<comment type="caution">
    <text evidence="3">The sequence shown here is derived from an EMBL/GenBank/DDBJ whole genome shotgun (WGS) entry which is preliminary data.</text>
</comment>
<evidence type="ECO:0000313" key="3">
    <source>
        <dbReference type="EMBL" id="MDX8488059.1"/>
    </source>
</evidence>
<protein>
    <submittedName>
        <fullName evidence="3">Type II toxin-antitoxin system RelE/ParE family toxin</fullName>
    </submittedName>
</protein>
<evidence type="ECO:0000256" key="2">
    <source>
        <dbReference type="ARBA" id="ARBA00022649"/>
    </source>
</evidence>
<keyword evidence="4" id="KW-1185">Reference proteome</keyword>
<accession>A0ABU4YMA0</accession>
<dbReference type="PANTHER" id="PTHR33755">
    <property type="entry name" value="TOXIN PARE1-RELATED"/>
    <property type="match status" value="1"/>
</dbReference>
<dbReference type="InterPro" id="IPR051803">
    <property type="entry name" value="TA_system_RelE-like_toxin"/>
</dbReference>
<name>A0ABU4YMA0_9HYPH</name>
<evidence type="ECO:0000313" key="4">
    <source>
        <dbReference type="Proteomes" id="UP001280156"/>
    </source>
</evidence>
<dbReference type="EMBL" id="JAVIIV010000017">
    <property type="protein sequence ID" value="MDX8488059.1"/>
    <property type="molecule type" value="Genomic_DNA"/>
</dbReference>
<comment type="similarity">
    <text evidence="1">Belongs to the RelE toxin family.</text>
</comment>